<evidence type="ECO:0000313" key="4">
    <source>
        <dbReference type="Proteomes" id="UP000288805"/>
    </source>
</evidence>
<dbReference type="Proteomes" id="UP000288805">
    <property type="component" value="Unassembled WGS sequence"/>
</dbReference>
<proteinExistence type="predicted"/>
<accession>A0A438H5F1</accession>
<sequence length="526" mass="57572">MLLLSSLFSSSSSSPHSRLLLLRLHIHLRRSISSSPPPSPPPLLDLPLSHPIYTIWASNTGLGKTLVSTGLAAATLLSPFPSSDSAKFIYIKPVQTGFPSDSDSAFVFRKFSQLVLRRRPSFAVSASNHVLKASASAAEAVLEFGSQGEGELRDLGAYEERRLLGEEWAAGAASELTCKTMYAWREAISPHLAVEREGGAVPDKVLLEVLGRCLRIGSEDGRGRMNVWSVVETAGGVASPGPSGTLQCDLYRLSITGLTFDSLPIIDLEALEIPFFDKESGLKIYLEKSKLILVRDVSNMEELVGILDCKVGALPTTYLGLSLGTPYKSYKESTGRKKGGGVLKKSFLHISRPFRLPAILVGDGRLGGISGTISAYESLKLRGYDVVAIVIEDHGLVNEVPLLSYLGNRVPVLVLPPVPQDPSDNLMEWFDKSQAVFSSLKEIMLSVYSERIQRFHDMPKRAGDIFWWPFTQHKLVPEETVTVIDSRCGENFSVHKVQNSDFIAQQFDACASWWTQGPDATLQVIL</sequence>
<dbReference type="GO" id="GO:0008483">
    <property type="term" value="F:transaminase activity"/>
    <property type="evidence" value="ECO:0007669"/>
    <property type="project" value="UniProtKB-KW"/>
</dbReference>
<reference evidence="3 4" key="1">
    <citation type="journal article" date="2018" name="PLoS Genet.">
        <title>Population sequencing reveals clonal diversity and ancestral inbreeding in the grapevine cultivar Chardonnay.</title>
        <authorList>
            <person name="Roach M.J."/>
            <person name="Johnson D.L."/>
            <person name="Bohlmann J."/>
            <person name="van Vuuren H.J."/>
            <person name="Jones S.J."/>
            <person name="Pretorius I.S."/>
            <person name="Schmidt S.A."/>
            <person name="Borneman A.R."/>
        </authorList>
    </citation>
    <scope>NUCLEOTIDE SEQUENCE [LARGE SCALE GENOMIC DNA]</scope>
    <source>
        <strain evidence="4">cv. Chardonnay</strain>
        <tissue evidence="3">Leaf</tissue>
    </source>
</reference>
<evidence type="ECO:0000256" key="1">
    <source>
        <dbReference type="ARBA" id="ARBA00022576"/>
    </source>
</evidence>
<protein>
    <submittedName>
        <fullName evidence="3">Bifunctional dethiobiotin synthetase/7,8-diamino-pelargonic acid aminotransferase, mitochondrial</fullName>
    </submittedName>
</protein>
<comment type="caution">
    <text evidence="3">The sequence shown here is derived from an EMBL/GenBank/DDBJ whole genome shotgun (WGS) entry which is preliminary data.</text>
</comment>
<dbReference type="CDD" id="cd03109">
    <property type="entry name" value="DTBS"/>
    <property type="match status" value="1"/>
</dbReference>
<dbReference type="AlphaFoldDB" id="A0A438H5F1"/>
<dbReference type="EMBL" id="QGNW01000276">
    <property type="protein sequence ID" value="RVW79715.1"/>
    <property type="molecule type" value="Genomic_DNA"/>
</dbReference>
<evidence type="ECO:0000256" key="2">
    <source>
        <dbReference type="ARBA" id="ARBA00022679"/>
    </source>
</evidence>
<dbReference type="PANTHER" id="PTHR42684:SF3">
    <property type="entry name" value="ADENOSYLMETHIONINE-8-AMINO-7-OXONONANOATE AMINOTRANSFERASE"/>
    <property type="match status" value="1"/>
</dbReference>
<dbReference type="Gene3D" id="3.40.50.300">
    <property type="entry name" value="P-loop containing nucleotide triphosphate hydrolases"/>
    <property type="match status" value="1"/>
</dbReference>
<dbReference type="InterPro" id="IPR027417">
    <property type="entry name" value="P-loop_NTPase"/>
</dbReference>
<dbReference type="InterPro" id="IPR015422">
    <property type="entry name" value="PyrdxlP-dep_Trfase_small"/>
</dbReference>
<keyword evidence="2 3" id="KW-0808">Transferase</keyword>
<organism evidence="3 4">
    <name type="scientific">Vitis vinifera</name>
    <name type="common">Grape</name>
    <dbReference type="NCBI Taxonomy" id="29760"/>
    <lineage>
        <taxon>Eukaryota</taxon>
        <taxon>Viridiplantae</taxon>
        <taxon>Streptophyta</taxon>
        <taxon>Embryophyta</taxon>
        <taxon>Tracheophyta</taxon>
        <taxon>Spermatophyta</taxon>
        <taxon>Magnoliopsida</taxon>
        <taxon>eudicotyledons</taxon>
        <taxon>Gunneridae</taxon>
        <taxon>Pentapetalae</taxon>
        <taxon>rosids</taxon>
        <taxon>Vitales</taxon>
        <taxon>Vitaceae</taxon>
        <taxon>Viteae</taxon>
        <taxon>Vitis</taxon>
    </lineage>
</organism>
<dbReference type="PANTHER" id="PTHR42684">
    <property type="entry name" value="ADENOSYLMETHIONINE-8-AMINO-7-OXONONANOATE AMINOTRANSFERASE"/>
    <property type="match status" value="1"/>
</dbReference>
<dbReference type="SUPFAM" id="SSF52540">
    <property type="entry name" value="P-loop containing nucleoside triphosphate hydrolases"/>
    <property type="match status" value="2"/>
</dbReference>
<name>A0A438H5F1_VITVI</name>
<evidence type="ECO:0000313" key="3">
    <source>
        <dbReference type="EMBL" id="RVW79715.1"/>
    </source>
</evidence>
<keyword evidence="1 3" id="KW-0032">Aminotransferase</keyword>
<dbReference type="Gene3D" id="3.90.1150.10">
    <property type="entry name" value="Aspartate Aminotransferase, domain 1"/>
    <property type="match status" value="1"/>
</dbReference>
<gene>
    <name evidence="3" type="primary">BIO3-BIO1_4</name>
    <name evidence="3" type="ORF">CK203_042403</name>
</gene>